<dbReference type="PANTHER" id="PTHR35249">
    <property type="entry name" value="DYNEIN REGULATORY COMPLEX SUBUNIT 7"/>
    <property type="match status" value="1"/>
</dbReference>
<evidence type="ECO:0000313" key="1">
    <source>
        <dbReference type="EnsemblMetazoa" id="GPAI031612-PA"/>
    </source>
</evidence>
<proteinExistence type="predicted"/>
<dbReference type="GO" id="GO:0030317">
    <property type="term" value="P:flagellated sperm motility"/>
    <property type="evidence" value="ECO:0007669"/>
    <property type="project" value="TreeGrafter"/>
</dbReference>
<name>A0A1B0A1I0_GLOPL</name>
<dbReference type="PANTHER" id="PTHR35249:SF2">
    <property type="entry name" value="DYNEIN REGULATORY COMPLEX SUBUNIT 7"/>
    <property type="match status" value="1"/>
</dbReference>
<dbReference type="VEuPathDB" id="VectorBase:GPAI031612"/>
<dbReference type="EnsemblMetazoa" id="GPAI031612-RA">
    <property type="protein sequence ID" value="GPAI031612-PA"/>
    <property type="gene ID" value="GPAI031612"/>
</dbReference>
<evidence type="ECO:0000313" key="2">
    <source>
        <dbReference type="Proteomes" id="UP000092445"/>
    </source>
</evidence>
<dbReference type="STRING" id="7398.A0A1B0A1I0"/>
<evidence type="ECO:0008006" key="3">
    <source>
        <dbReference type="Google" id="ProtNLM"/>
    </source>
</evidence>
<dbReference type="GO" id="GO:0031514">
    <property type="term" value="C:motile cilium"/>
    <property type="evidence" value="ECO:0007669"/>
    <property type="project" value="TreeGrafter"/>
</dbReference>
<sequence>MPPKEEKKKKFQPFVSTIDPNKHAEALKEIEMRHAEDARLAELAAEEALEEECEEEEDEEYFEELLGNEDSTIVGRIDLAFPETIDEFANSELCYPPSYYTLSPKERLLLLYTENFRHQYIINNPNRRPLVLALPNECKVQKFVCTTIRPTAFLHVPLIRNAEECAKFVADFIIYEPLEDMMSFMDKSSATECIFIDNDLDDLKLILVNKEKFRQQSELEVRSEQK</sequence>
<reference evidence="2" key="1">
    <citation type="submission" date="2014-03" db="EMBL/GenBank/DDBJ databases">
        <authorList>
            <person name="Aksoy S."/>
            <person name="Warren W."/>
            <person name="Wilson R.K."/>
        </authorList>
    </citation>
    <scope>NUCLEOTIDE SEQUENCE [LARGE SCALE GENOMIC DNA]</scope>
    <source>
        <strain evidence="2">IAEA</strain>
    </source>
</reference>
<dbReference type="Proteomes" id="UP000092445">
    <property type="component" value="Unassembled WGS sequence"/>
</dbReference>
<protein>
    <recommendedName>
        <fullName evidence="3">Coiled-coil domain-containing protein lobo</fullName>
    </recommendedName>
</protein>
<dbReference type="AlphaFoldDB" id="A0A1B0A1I0"/>
<reference evidence="1" key="2">
    <citation type="submission" date="2020-05" db="UniProtKB">
        <authorList>
            <consortium name="EnsemblMetazoa"/>
        </authorList>
    </citation>
    <scope>IDENTIFICATION</scope>
    <source>
        <strain evidence="1">IAEA</strain>
    </source>
</reference>
<accession>A0A1B0A1I0</accession>
<organism evidence="1 2">
    <name type="scientific">Glossina pallidipes</name>
    <name type="common">Tsetse fly</name>
    <dbReference type="NCBI Taxonomy" id="7398"/>
    <lineage>
        <taxon>Eukaryota</taxon>
        <taxon>Metazoa</taxon>
        <taxon>Ecdysozoa</taxon>
        <taxon>Arthropoda</taxon>
        <taxon>Hexapoda</taxon>
        <taxon>Insecta</taxon>
        <taxon>Pterygota</taxon>
        <taxon>Neoptera</taxon>
        <taxon>Endopterygota</taxon>
        <taxon>Diptera</taxon>
        <taxon>Brachycera</taxon>
        <taxon>Muscomorpha</taxon>
        <taxon>Hippoboscoidea</taxon>
        <taxon>Glossinidae</taxon>
        <taxon>Glossina</taxon>
    </lineage>
</organism>
<keyword evidence="2" id="KW-1185">Reference proteome</keyword>
<dbReference type="InterPro" id="IPR033551">
    <property type="entry name" value="DRC7/lobo"/>
</dbReference>